<dbReference type="SUPFAM" id="SSF51445">
    <property type="entry name" value="(Trans)glycosidases"/>
    <property type="match status" value="1"/>
</dbReference>
<evidence type="ECO:0000256" key="2">
    <source>
        <dbReference type="ARBA" id="ARBA00005684"/>
    </source>
</evidence>
<evidence type="ECO:0000313" key="11">
    <source>
        <dbReference type="EMBL" id="QIK76642.1"/>
    </source>
</evidence>
<dbReference type="EC" id="2.4.1.25" evidence="3 10"/>
<evidence type="ECO:0000256" key="10">
    <source>
        <dbReference type="RuleBase" id="RU361207"/>
    </source>
</evidence>
<gene>
    <name evidence="11" type="primary">malQ</name>
    <name evidence="11" type="ORF">G7071_15640</name>
</gene>
<comment type="similarity">
    <text evidence="2 10">Belongs to the disproportionating enzyme family.</text>
</comment>
<dbReference type="NCBIfam" id="NF011080">
    <property type="entry name" value="PRK14508.1-3"/>
    <property type="match status" value="1"/>
</dbReference>
<dbReference type="GO" id="GO:0005975">
    <property type="term" value="P:carbohydrate metabolic process"/>
    <property type="evidence" value="ECO:0007669"/>
    <property type="project" value="InterPro"/>
</dbReference>
<keyword evidence="6 10" id="KW-0808">Transferase</keyword>
<evidence type="ECO:0000256" key="7">
    <source>
        <dbReference type="ARBA" id="ARBA00023277"/>
    </source>
</evidence>
<evidence type="ECO:0000256" key="1">
    <source>
        <dbReference type="ARBA" id="ARBA00000439"/>
    </source>
</evidence>
<dbReference type="InterPro" id="IPR017853">
    <property type="entry name" value="GH"/>
</dbReference>
<dbReference type="Pfam" id="PF02446">
    <property type="entry name" value="Glyco_hydro_77"/>
    <property type="match status" value="2"/>
</dbReference>
<dbReference type="PANTHER" id="PTHR32438:SF5">
    <property type="entry name" value="4-ALPHA-GLUCANOTRANSFERASE DPE1, CHLOROPLASTIC_AMYLOPLASTIC"/>
    <property type="match status" value="1"/>
</dbReference>
<dbReference type="RefSeq" id="WP_166320274.1">
    <property type="nucleotide sequence ID" value="NZ_CP049866.1"/>
</dbReference>
<dbReference type="AlphaFoldDB" id="A0A6G7YIS7"/>
<dbReference type="InterPro" id="IPR003385">
    <property type="entry name" value="Glyco_hydro_77"/>
</dbReference>
<dbReference type="EMBL" id="CP049866">
    <property type="protein sequence ID" value="QIK76642.1"/>
    <property type="molecule type" value="Genomic_DNA"/>
</dbReference>
<keyword evidence="7 10" id="KW-0119">Carbohydrate metabolism</keyword>
<dbReference type="NCBIfam" id="TIGR00217">
    <property type="entry name" value="malQ"/>
    <property type="match status" value="1"/>
</dbReference>
<name>A0A6G7YIS7_9ACTN</name>
<dbReference type="KEGG" id="npi:G7071_15640"/>
<evidence type="ECO:0000256" key="3">
    <source>
        <dbReference type="ARBA" id="ARBA00012560"/>
    </source>
</evidence>
<proteinExistence type="inferred from homology"/>
<evidence type="ECO:0000256" key="9">
    <source>
        <dbReference type="ARBA" id="ARBA00031501"/>
    </source>
</evidence>
<accession>A0A6G7YIS7</accession>
<sequence length="474" mass="52165">MREQDLPFDRRRAGVLLHVTSLPGGPVPSGTSTGDLGDEAYRFVDFLAAAGCSVWQVLPLVPTHPGDGSPYNAPSAMAGNTALISRRHQSAHGLESAAALDERQQDAFGAWCVAQADWLAPYVEFMAIRETQDLAAWQSWPQPLRDREPAAVAEVVAPLADRVQALRFEQWVFAVQWERLRDYAASKGVLLFGDLPIFVSLDSADVWASRESFQLDEQGHPFTVAGCPPDYFAADGQRWGNPHYDWDAMAADGFGWWRRRIARQRELFDLVRIDHFRGFEAAWHVPAEAETAREGQWVRGPGADLLSALVETAGAGSLVAEDLGTITPEVEALLAQFGLPGMKVLQFAFDGERDNPYLPARHGEQSVVYTGTHDNDTTLGWWEQLDEESRERVRSSLADPTEPMPWALVRLALQSTARLSVIPAQDLLGLGSEGRMNTPGTADGNWDWQAPAGAFDDELAARVRDLVAAADRLV</sequence>
<organism evidence="11 12">
    <name type="scientific">Nocardioides piscis</name>
    <dbReference type="NCBI Taxonomy" id="2714938"/>
    <lineage>
        <taxon>Bacteria</taxon>
        <taxon>Bacillati</taxon>
        <taxon>Actinomycetota</taxon>
        <taxon>Actinomycetes</taxon>
        <taxon>Propionibacteriales</taxon>
        <taxon>Nocardioidaceae</taxon>
        <taxon>Nocardioides</taxon>
    </lineage>
</organism>
<dbReference type="Proteomes" id="UP000502035">
    <property type="component" value="Chromosome"/>
</dbReference>
<evidence type="ECO:0000256" key="6">
    <source>
        <dbReference type="ARBA" id="ARBA00022679"/>
    </source>
</evidence>
<keyword evidence="5 10" id="KW-0328">Glycosyltransferase</keyword>
<keyword evidence="12" id="KW-1185">Reference proteome</keyword>
<comment type="catalytic activity">
    <reaction evidence="1 10">
        <text>Transfers a segment of a (1-&gt;4)-alpha-D-glucan to a new position in an acceptor, which may be glucose or a (1-&gt;4)-alpha-D-glucan.</text>
        <dbReference type="EC" id="2.4.1.25"/>
    </reaction>
</comment>
<evidence type="ECO:0000256" key="4">
    <source>
        <dbReference type="ARBA" id="ARBA00020295"/>
    </source>
</evidence>
<dbReference type="PANTHER" id="PTHR32438">
    <property type="entry name" value="4-ALPHA-GLUCANOTRANSFERASE DPE1, CHLOROPLASTIC/AMYLOPLASTIC"/>
    <property type="match status" value="1"/>
</dbReference>
<evidence type="ECO:0000313" key="12">
    <source>
        <dbReference type="Proteomes" id="UP000502035"/>
    </source>
</evidence>
<evidence type="ECO:0000256" key="5">
    <source>
        <dbReference type="ARBA" id="ARBA00022676"/>
    </source>
</evidence>
<protein>
    <recommendedName>
        <fullName evidence="4 10">4-alpha-glucanotransferase</fullName>
        <ecNumber evidence="3 10">2.4.1.25</ecNumber>
    </recommendedName>
    <alternativeName>
        <fullName evidence="8 10">Amylomaltase</fullName>
    </alternativeName>
    <alternativeName>
        <fullName evidence="9 10">Disproportionating enzyme</fullName>
    </alternativeName>
</protein>
<dbReference type="GO" id="GO:0004134">
    <property type="term" value="F:4-alpha-glucanotransferase activity"/>
    <property type="evidence" value="ECO:0007669"/>
    <property type="project" value="UniProtKB-EC"/>
</dbReference>
<evidence type="ECO:0000256" key="8">
    <source>
        <dbReference type="ARBA" id="ARBA00031423"/>
    </source>
</evidence>
<dbReference type="Gene3D" id="3.20.20.80">
    <property type="entry name" value="Glycosidases"/>
    <property type="match status" value="1"/>
</dbReference>
<reference evidence="11 12" key="1">
    <citation type="submission" date="2020-03" db="EMBL/GenBank/DDBJ databases">
        <title>Nocardioides sp. nov., isolated from fish.</title>
        <authorList>
            <person name="Hyun D.-W."/>
            <person name="Bae J.-W."/>
        </authorList>
    </citation>
    <scope>NUCLEOTIDE SEQUENCE [LARGE SCALE GENOMIC DNA]</scope>
    <source>
        <strain evidence="11 12">HDW12A</strain>
    </source>
</reference>